<protein>
    <recommendedName>
        <fullName evidence="9">Probable proline--tRNA ligase, mitochondrial</fullName>
        <ecNumber evidence="1">6.1.1.15</ecNumber>
    </recommendedName>
    <alternativeName>
        <fullName evidence="7">Prolyl-tRNA synthetase</fullName>
    </alternativeName>
</protein>
<dbReference type="PRINTS" id="PR01046">
    <property type="entry name" value="TRNASYNTHPRO"/>
</dbReference>
<sequence length="454" mass="51141">MQYTSRILHSTIKNARKPKLMSQILCYPEAIPKEKSAVSSCKSLKLMLHRGLIKHVSPGIFSLMPLTLRSLKKLCDLIVMSMDKVNGQKVIFPTLIQDSLMKTSGRWEGNTNLFKLKDRHASDYCLGPTHEEIATSLMAKLRVTYKYLPLRLYQISTKFRDEMNPKLGLLRGREFLMKDMYTFDTNEENSQITYNAVCDAYSEFFQLLGISHIKVKGSSGDIGGKKSHEFQLPSVIGEDEIYHCPKCKEGMNSELLEKSEPVCSTCNIPLQKCAAIEVGHAFLLGTTYSDPFQAQYDTDKHVFRNLEMGCYGLGVSRILAASIEHLSTADNIRWPFLIAPFYISVIPPKKGSKEESIAPLADSIAESLSKIDWLTSNIVIDDRTHFTIGKRVQEASGIGIPYVIVVGKHAQGDTPKFEIIDTYSDQTHMLSLEDTLQFFMDRNSLLDSHCNITT</sequence>
<keyword evidence="6" id="KW-0030">Aminoacyl-tRNA synthetase</keyword>
<accession>A0AAV6TUW4</accession>
<evidence type="ECO:0000256" key="1">
    <source>
        <dbReference type="ARBA" id="ARBA00012831"/>
    </source>
</evidence>
<evidence type="ECO:0000256" key="8">
    <source>
        <dbReference type="ARBA" id="ARBA00047671"/>
    </source>
</evidence>
<evidence type="ECO:0000256" key="6">
    <source>
        <dbReference type="ARBA" id="ARBA00023146"/>
    </source>
</evidence>
<dbReference type="InterPro" id="IPR006195">
    <property type="entry name" value="aa-tRNA-synth_II"/>
</dbReference>
<dbReference type="InterPro" id="IPR002314">
    <property type="entry name" value="aa-tRNA-synt_IIb"/>
</dbReference>
<dbReference type="EMBL" id="JAFNEN010000988">
    <property type="protein sequence ID" value="KAG8175538.1"/>
    <property type="molecule type" value="Genomic_DNA"/>
</dbReference>
<dbReference type="SUPFAM" id="SSF52954">
    <property type="entry name" value="Class II aaRS ABD-related"/>
    <property type="match status" value="1"/>
</dbReference>
<comment type="catalytic activity">
    <reaction evidence="8">
        <text>tRNA(Pro) + L-proline + ATP = L-prolyl-tRNA(Pro) + AMP + diphosphate</text>
        <dbReference type="Rhea" id="RHEA:14305"/>
        <dbReference type="Rhea" id="RHEA-COMP:9700"/>
        <dbReference type="Rhea" id="RHEA-COMP:9702"/>
        <dbReference type="ChEBI" id="CHEBI:30616"/>
        <dbReference type="ChEBI" id="CHEBI:33019"/>
        <dbReference type="ChEBI" id="CHEBI:60039"/>
        <dbReference type="ChEBI" id="CHEBI:78442"/>
        <dbReference type="ChEBI" id="CHEBI:78532"/>
        <dbReference type="ChEBI" id="CHEBI:456215"/>
        <dbReference type="EC" id="6.1.1.15"/>
    </reaction>
</comment>
<dbReference type="FunFam" id="3.30.930.10:FF:000042">
    <property type="entry name" value="probable proline--tRNA ligase, mitochondrial"/>
    <property type="match status" value="1"/>
</dbReference>
<keyword evidence="4" id="KW-0067">ATP-binding</keyword>
<dbReference type="InterPro" id="IPR002316">
    <property type="entry name" value="Pro-tRNA-ligase_IIa"/>
</dbReference>
<evidence type="ECO:0000256" key="7">
    <source>
        <dbReference type="ARBA" id="ARBA00029731"/>
    </source>
</evidence>
<dbReference type="SUPFAM" id="SSF55681">
    <property type="entry name" value="Class II aaRS and biotin synthetases"/>
    <property type="match status" value="1"/>
</dbReference>
<dbReference type="Gene3D" id="3.30.930.10">
    <property type="entry name" value="Bira Bifunctional Protein, Domain 2"/>
    <property type="match status" value="1"/>
</dbReference>
<reference evidence="11 12" key="1">
    <citation type="journal article" date="2022" name="Nat. Ecol. Evol.">
        <title>A masculinizing supergene underlies an exaggerated male reproductive morph in a spider.</title>
        <authorList>
            <person name="Hendrickx F."/>
            <person name="De Corte Z."/>
            <person name="Sonet G."/>
            <person name="Van Belleghem S.M."/>
            <person name="Kostlbacher S."/>
            <person name="Vangestel C."/>
        </authorList>
    </citation>
    <scope>NUCLEOTIDE SEQUENCE [LARGE SCALE GENOMIC DNA]</scope>
    <source>
        <strain evidence="11">W744_W776</strain>
    </source>
</reference>
<keyword evidence="5" id="KW-0648">Protein biosynthesis</keyword>
<gene>
    <name evidence="11" type="ORF">JTE90_016686</name>
</gene>
<dbReference type="GO" id="GO:0006433">
    <property type="term" value="P:prolyl-tRNA aminoacylation"/>
    <property type="evidence" value="ECO:0007669"/>
    <property type="project" value="InterPro"/>
</dbReference>
<dbReference type="InterPro" id="IPR004154">
    <property type="entry name" value="Anticodon-bd"/>
</dbReference>
<dbReference type="PROSITE" id="PS50862">
    <property type="entry name" value="AA_TRNA_LIGASE_II"/>
    <property type="match status" value="1"/>
</dbReference>
<dbReference type="InterPro" id="IPR036621">
    <property type="entry name" value="Anticodon-bd_dom_sf"/>
</dbReference>
<organism evidence="11 12">
    <name type="scientific">Oedothorax gibbosus</name>
    <dbReference type="NCBI Taxonomy" id="931172"/>
    <lineage>
        <taxon>Eukaryota</taxon>
        <taxon>Metazoa</taxon>
        <taxon>Ecdysozoa</taxon>
        <taxon>Arthropoda</taxon>
        <taxon>Chelicerata</taxon>
        <taxon>Arachnida</taxon>
        <taxon>Araneae</taxon>
        <taxon>Araneomorphae</taxon>
        <taxon>Entelegynae</taxon>
        <taxon>Araneoidea</taxon>
        <taxon>Linyphiidae</taxon>
        <taxon>Erigoninae</taxon>
        <taxon>Oedothorax</taxon>
    </lineage>
</organism>
<dbReference type="InterPro" id="IPR050062">
    <property type="entry name" value="Pro-tRNA_synthetase"/>
</dbReference>
<dbReference type="Gene3D" id="3.40.50.800">
    <property type="entry name" value="Anticodon-binding domain"/>
    <property type="match status" value="1"/>
</dbReference>
<dbReference type="Pfam" id="PF00587">
    <property type="entry name" value="tRNA-synt_2b"/>
    <property type="match status" value="1"/>
</dbReference>
<dbReference type="PANTHER" id="PTHR42753">
    <property type="entry name" value="MITOCHONDRIAL RIBOSOME PROTEIN L39/PROLYL-TRNA LIGASE FAMILY MEMBER"/>
    <property type="match status" value="1"/>
</dbReference>
<feature type="domain" description="Aminoacyl-transfer RNA synthetases class-II family profile" evidence="10">
    <location>
        <begin position="88"/>
        <end position="347"/>
    </location>
</feature>
<dbReference type="Pfam" id="PF03129">
    <property type="entry name" value="HGTP_anticodon"/>
    <property type="match status" value="1"/>
</dbReference>
<dbReference type="GO" id="GO:0004827">
    <property type="term" value="F:proline-tRNA ligase activity"/>
    <property type="evidence" value="ECO:0007669"/>
    <property type="project" value="UniProtKB-EC"/>
</dbReference>
<dbReference type="PANTHER" id="PTHR42753:SF10">
    <property type="entry name" value="PROLINE--TRNA LIGASE, MITOCHONDRIAL-RELATED"/>
    <property type="match status" value="1"/>
</dbReference>
<evidence type="ECO:0000313" key="11">
    <source>
        <dbReference type="EMBL" id="KAG8175538.1"/>
    </source>
</evidence>
<dbReference type="CDD" id="cd00779">
    <property type="entry name" value="ProRS_core_prok"/>
    <property type="match status" value="1"/>
</dbReference>
<evidence type="ECO:0000256" key="4">
    <source>
        <dbReference type="ARBA" id="ARBA00022840"/>
    </source>
</evidence>
<evidence type="ECO:0000256" key="5">
    <source>
        <dbReference type="ARBA" id="ARBA00022917"/>
    </source>
</evidence>
<dbReference type="InterPro" id="IPR033730">
    <property type="entry name" value="ProRS_core_prok"/>
</dbReference>
<evidence type="ECO:0000313" key="12">
    <source>
        <dbReference type="Proteomes" id="UP000827092"/>
    </source>
</evidence>
<dbReference type="InterPro" id="IPR045864">
    <property type="entry name" value="aa-tRNA-synth_II/BPL/LPL"/>
</dbReference>
<keyword evidence="12" id="KW-1185">Reference proteome</keyword>
<evidence type="ECO:0000256" key="2">
    <source>
        <dbReference type="ARBA" id="ARBA00022598"/>
    </source>
</evidence>
<keyword evidence="3" id="KW-0547">Nucleotide-binding</keyword>
<name>A0AAV6TUW4_9ARAC</name>
<dbReference type="GO" id="GO:0005524">
    <property type="term" value="F:ATP binding"/>
    <property type="evidence" value="ECO:0007669"/>
    <property type="project" value="UniProtKB-KW"/>
</dbReference>
<dbReference type="AlphaFoldDB" id="A0AAV6TUW4"/>
<dbReference type="Proteomes" id="UP000827092">
    <property type="component" value="Unassembled WGS sequence"/>
</dbReference>
<dbReference type="EC" id="6.1.1.15" evidence="1"/>
<dbReference type="GO" id="GO:0005739">
    <property type="term" value="C:mitochondrion"/>
    <property type="evidence" value="ECO:0007669"/>
    <property type="project" value="TreeGrafter"/>
</dbReference>
<evidence type="ECO:0000259" key="10">
    <source>
        <dbReference type="PROSITE" id="PS50862"/>
    </source>
</evidence>
<proteinExistence type="predicted"/>
<comment type="caution">
    <text evidence="11">The sequence shown here is derived from an EMBL/GenBank/DDBJ whole genome shotgun (WGS) entry which is preliminary data.</text>
</comment>
<keyword evidence="2" id="KW-0436">Ligase</keyword>
<evidence type="ECO:0000256" key="3">
    <source>
        <dbReference type="ARBA" id="ARBA00022741"/>
    </source>
</evidence>
<evidence type="ECO:0000256" key="9">
    <source>
        <dbReference type="ARBA" id="ARBA00071545"/>
    </source>
</evidence>